<dbReference type="NCBIfam" id="NF033488">
    <property type="entry name" value="lmo0937_fam_TM"/>
    <property type="match status" value="1"/>
</dbReference>
<name>A0A2S7I2A0_9FLAO</name>
<keyword evidence="1" id="KW-1133">Transmembrane helix</keyword>
<feature type="transmembrane region" description="Helical" evidence="1">
    <location>
        <begin position="5"/>
        <end position="22"/>
    </location>
</feature>
<evidence type="ECO:0000313" key="2">
    <source>
        <dbReference type="EMBL" id="PPZ90710.1"/>
    </source>
</evidence>
<dbReference type="Pfam" id="PF18919">
    <property type="entry name" value="DUF5670"/>
    <property type="match status" value="1"/>
</dbReference>
<gene>
    <name evidence="2" type="ORF">C3729_12375</name>
</gene>
<keyword evidence="1" id="KW-0812">Transmembrane</keyword>
<reference evidence="2 3" key="1">
    <citation type="submission" date="2018-02" db="EMBL/GenBank/DDBJ databases">
        <title>Draft genome sequence of bacterial isolates from marine environment.</title>
        <authorList>
            <person name="Singh S.K."/>
            <person name="Hill R."/>
            <person name="Major S."/>
            <person name="Cai H."/>
            <person name="Li Y."/>
        </authorList>
    </citation>
    <scope>NUCLEOTIDE SEQUENCE [LARGE SCALE GENOMIC DNA]</scope>
    <source>
        <strain evidence="2 3">IMET F</strain>
    </source>
</reference>
<proteinExistence type="predicted"/>
<organism evidence="2 3">
    <name type="scientific">Cloacibacterium normanense</name>
    <dbReference type="NCBI Taxonomy" id="237258"/>
    <lineage>
        <taxon>Bacteria</taxon>
        <taxon>Pseudomonadati</taxon>
        <taxon>Bacteroidota</taxon>
        <taxon>Flavobacteriia</taxon>
        <taxon>Flavobacteriales</taxon>
        <taxon>Weeksellaceae</taxon>
    </lineage>
</organism>
<keyword evidence="1" id="KW-0472">Membrane</keyword>
<comment type="caution">
    <text evidence="2">The sequence shown here is derived from an EMBL/GenBank/DDBJ whole genome shotgun (WGS) entry which is preliminary data.</text>
</comment>
<evidence type="ECO:0000313" key="3">
    <source>
        <dbReference type="Proteomes" id="UP000238565"/>
    </source>
</evidence>
<protein>
    <submittedName>
        <fullName evidence="2">Lmo0937 family membrane protein</fullName>
    </submittedName>
</protein>
<dbReference type="AlphaFoldDB" id="A0A2S7I2A0"/>
<accession>A0A2S7I2A0</accession>
<dbReference type="RefSeq" id="WP_104794433.1">
    <property type="nucleotide sequence ID" value="NZ_CP034157.1"/>
</dbReference>
<dbReference type="InterPro" id="IPR043727">
    <property type="entry name" value="Lmo0937-like"/>
</dbReference>
<dbReference type="KEGG" id="cnr:EB819_00660"/>
<feature type="transmembrane region" description="Helical" evidence="1">
    <location>
        <begin position="28"/>
        <end position="45"/>
    </location>
</feature>
<sequence length="53" mass="6310">MNKFTYFTVTLLIIIWAIGFFFFETSILINILFVLALCIMIYEIIKDDINNKQ</sequence>
<dbReference type="EMBL" id="PTPZ01000009">
    <property type="protein sequence ID" value="PPZ90710.1"/>
    <property type="molecule type" value="Genomic_DNA"/>
</dbReference>
<dbReference type="Proteomes" id="UP000238565">
    <property type="component" value="Unassembled WGS sequence"/>
</dbReference>
<evidence type="ECO:0000256" key="1">
    <source>
        <dbReference type="SAM" id="Phobius"/>
    </source>
</evidence>